<dbReference type="Gene3D" id="3.40.630.30">
    <property type="match status" value="1"/>
</dbReference>
<evidence type="ECO:0000259" key="1">
    <source>
        <dbReference type="PROSITE" id="PS51186"/>
    </source>
</evidence>
<protein>
    <submittedName>
        <fullName evidence="2">GNAT family N-acetyltransferase</fullName>
    </submittedName>
</protein>
<reference evidence="2 3" key="1">
    <citation type="submission" date="2020-02" db="EMBL/GenBank/DDBJ databases">
        <authorList>
            <person name="Li X.-J."/>
            <person name="Feng X.-M."/>
        </authorList>
    </citation>
    <scope>NUCLEOTIDE SEQUENCE [LARGE SCALE GENOMIC DNA]</scope>
    <source>
        <strain evidence="2 3">CGMCC 4.7225</strain>
    </source>
</reference>
<dbReference type="InterPro" id="IPR000182">
    <property type="entry name" value="GNAT_dom"/>
</dbReference>
<dbReference type="AlphaFoldDB" id="A0A6N9YN56"/>
<dbReference type="PANTHER" id="PTHR41700">
    <property type="entry name" value="GCN5-RELATED N-ACETYLTRANSFERASE"/>
    <property type="match status" value="1"/>
</dbReference>
<dbReference type="SUPFAM" id="SSF55729">
    <property type="entry name" value="Acyl-CoA N-acyltransferases (Nat)"/>
    <property type="match status" value="1"/>
</dbReference>
<comment type="caution">
    <text evidence="2">The sequence shown here is derived from an EMBL/GenBank/DDBJ whole genome shotgun (WGS) entry which is preliminary data.</text>
</comment>
<dbReference type="Proteomes" id="UP000469185">
    <property type="component" value="Unassembled WGS sequence"/>
</dbReference>
<evidence type="ECO:0000313" key="2">
    <source>
        <dbReference type="EMBL" id="NED96278.1"/>
    </source>
</evidence>
<gene>
    <name evidence="2" type="ORF">G1H11_13270</name>
</gene>
<accession>A0A6N9YN56</accession>
<keyword evidence="3" id="KW-1185">Reference proteome</keyword>
<organism evidence="2 3">
    <name type="scientific">Phytoactinopolyspora alkaliphila</name>
    <dbReference type="NCBI Taxonomy" id="1783498"/>
    <lineage>
        <taxon>Bacteria</taxon>
        <taxon>Bacillati</taxon>
        <taxon>Actinomycetota</taxon>
        <taxon>Actinomycetes</taxon>
        <taxon>Jiangellales</taxon>
        <taxon>Jiangellaceae</taxon>
        <taxon>Phytoactinopolyspora</taxon>
    </lineage>
</organism>
<dbReference type="GO" id="GO:0016747">
    <property type="term" value="F:acyltransferase activity, transferring groups other than amino-acyl groups"/>
    <property type="evidence" value="ECO:0007669"/>
    <property type="project" value="InterPro"/>
</dbReference>
<name>A0A6N9YN56_9ACTN</name>
<feature type="domain" description="N-acetyltransferase" evidence="1">
    <location>
        <begin position="23"/>
        <end position="172"/>
    </location>
</feature>
<sequence>MTVNVMAMNAFGVAAEAARRSGVVVRTLHELADLQRVVVLFDDIWRPDTGSPLVNIEQLRAMTHAGNYLAGAFDGDGRLIGACVGFFAAPSGTGLHSHIAGVAADARRRHVGFALKLHQRAWALERDLTEITWTFDPLLSRNAYFNLCKLGARPREYLVDFYGDINDSINAGQGSDRLLVAWTLGAAPGRPADVGGPRMDVEELRASGAVPALTESAAGWPECPPVSHWKDADVVLVQVPAEIETLRQSDHGAARQWRLAVRDVLGTMLRDGGRVAGFSRSGFYVVERTAE</sequence>
<dbReference type="InterPro" id="IPR038764">
    <property type="entry name" value="GNAT_N_AcTrfase_prd"/>
</dbReference>
<keyword evidence="2" id="KW-0808">Transferase</keyword>
<proteinExistence type="predicted"/>
<dbReference type="PANTHER" id="PTHR41700:SF1">
    <property type="entry name" value="N-ACETYLTRANSFERASE DOMAIN-CONTAINING PROTEIN"/>
    <property type="match status" value="1"/>
</dbReference>
<dbReference type="EMBL" id="JAAGOB010000006">
    <property type="protein sequence ID" value="NED96278.1"/>
    <property type="molecule type" value="Genomic_DNA"/>
</dbReference>
<evidence type="ECO:0000313" key="3">
    <source>
        <dbReference type="Proteomes" id="UP000469185"/>
    </source>
</evidence>
<dbReference type="PROSITE" id="PS51186">
    <property type="entry name" value="GNAT"/>
    <property type="match status" value="1"/>
</dbReference>
<dbReference type="InterPro" id="IPR016181">
    <property type="entry name" value="Acyl_CoA_acyltransferase"/>
</dbReference>